<gene>
    <name evidence="1" type="ORF">CLUMA_CG001345</name>
</gene>
<evidence type="ECO:0000313" key="1">
    <source>
        <dbReference type="EMBL" id="CRK87548.1"/>
    </source>
</evidence>
<dbReference type="EMBL" id="CVRI01000004">
    <property type="protein sequence ID" value="CRK87548.1"/>
    <property type="molecule type" value="Genomic_DNA"/>
</dbReference>
<sequence>MTKLSSLNSLTLFTQKTPRVDRKFTKEISLEKEIMYMHKSATGIGGWKLKINETVVPILAIKHQCGTLLTNSNGFL</sequence>
<protein>
    <submittedName>
        <fullName evidence="1">CLUMA_CG001345, isoform A</fullName>
    </submittedName>
</protein>
<reference evidence="1 2" key="1">
    <citation type="submission" date="2015-04" db="EMBL/GenBank/DDBJ databases">
        <authorList>
            <person name="Syromyatnikov M.Y."/>
            <person name="Popov V.N."/>
        </authorList>
    </citation>
    <scope>NUCLEOTIDE SEQUENCE [LARGE SCALE GENOMIC DNA]</scope>
</reference>
<proteinExistence type="predicted"/>
<dbReference type="Proteomes" id="UP000183832">
    <property type="component" value="Unassembled WGS sequence"/>
</dbReference>
<name>A0A1J1HJG2_9DIPT</name>
<accession>A0A1J1HJG2</accession>
<keyword evidence="2" id="KW-1185">Reference proteome</keyword>
<evidence type="ECO:0000313" key="2">
    <source>
        <dbReference type="Proteomes" id="UP000183832"/>
    </source>
</evidence>
<dbReference type="AlphaFoldDB" id="A0A1J1HJG2"/>
<organism evidence="1 2">
    <name type="scientific">Clunio marinus</name>
    <dbReference type="NCBI Taxonomy" id="568069"/>
    <lineage>
        <taxon>Eukaryota</taxon>
        <taxon>Metazoa</taxon>
        <taxon>Ecdysozoa</taxon>
        <taxon>Arthropoda</taxon>
        <taxon>Hexapoda</taxon>
        <taxon>Insecta</taxon>
        <taxon>Pterygota</taxon>
        <taxon>Neoptera</taxon>
        <taxon>Endopterygota</taxon>
        <taxon>Diptera</taxon>
        <taxon>Nematocera</taxon>
        <taxon>Chironomoidea</taxon>
        <taxon>Chironomidae</taxon>
        <taxon>Clunio</taxon>
    </lineage>
</organism>